<keyword evidence="9" id="KW-0496">Mitochondrion</keyword>
<evidence type="ECO:0000256" key="2">
    <source>
        <dbReference type="ARBA" id="ARBA00008674"/>
    </source>
</evidence>
<comment type="subcellular location">
    <subcellularLocation>
        <location evidence="1">Mitochondrion inner membrane</location>
        <topology evidence="1">Single-pass membrane protein</topology>
        <orientation evidence="1">Matrix side</orientation>
    </subcellularLocation>
</comment>
<keyword evidence="10 11" id="KW-0472">Membrane</keyword>
<evidence type="ECO:0000256" key="9">
    <source>
        <dbReference type="ARBA" id="ARBA00023128"/>
    </source>
</evidence>
<dbReference type="OrthoDB" id="6329847at2759"/>
<dbReference type="Pfam" id="PF06374">
    <property type="entry name" value="NDUF_C2"/>
    <property type="match status" value="1"/>
</dbReference>
<dbReference type="GO" id="GO:0006120">
    <property type="term" value="P:mitochondrial electron transport, NADH to ubiquinone"/>
    <property type="evidence" value="ECO:0007669"/>
    <property type="project" value="InterPro"/>
</dbReference>
<keyword evidence="6" id="KW-0999">Mitochondrion inner membrane</keyword>
<evidence type="ECO:0000256" key="5">
    <source>
        <dbReference type="ARBA" id="ARBA00022692"/>
    </source>
</evidence>
<dbReference type="EMBL" id="WNTK01000021">
    <property type="protein sequence ID" value="KAG9473214.1"/>
    <property type="molecule type" value="Genomic_DNA"/>
</dbReference>
<dbReference type="Proteomes" id="UP000770717">
    <property type="component" value="Unassembled WGS sequence"/>
</dbReference>
<evidence type="ECO:0000256" key="7">
    <source>
        <dbReference type="ARBA" id="ARBA00022982"/>
    </source>
</evidence>
<dbReference type="InterPro" id="IPR009423">
    <property type="entry name" value="NDUC2"/>
</dbReference>
<keyword evidence="7" id="KW-0249">Electron transport</keyword>
<accession>A0A8J6EPX3</accession>
<evidence type="ECO:0000256" key="6">
    <source>
        <dbReference type="ARBA" id="ARBA00022792"/>
    </source>
</evidence>
<evidence type="ECO:0000256" key="10">
    <source>
        <dbReference type="ARBA" id="ARBA00023136"/>
    </source>
</evidence>
<dbReference type="PIRSF" id="PIRSF017834">
    <property type="entry name" value="NADH-UbQ_OxRdtase_b14.5b"/>
    <property type="match status" value="1"/>
</dbReference>
<keyword evidence="4" id="KW-0679">Respiratory chain</keyword>
<keyword evidence="5 11" id="KW-0812">Transmembrane</keyword>
<evidence type="ECO:0000256" key="4">
    <source>
        <dbReference type="ARBA" id="ARBA00022660"/>
    </source>
</evidence>
<evidence type="ECO:0000256" key="11">
    <source>
        <dbReference type="SAM" id="Phobius"/>
    </source>
</evidence>
<dbReference type="PANTHER" id="PTHR13099:SF0">
    <property type="entry name" value="NADH DEHYDROGENASE [UBIQUINONE] 1 SUBUNIT C2-RELATED"/>
    <property type="match status" value="1"/>
</dbReference>
<evidence type="ECO:0008006" key="14">
    <source>
        <dbReference type="Google" id="ProtNLM"/>
    </source>
</evidence>
<evidence type="ECO:0000313" key="13">
    <source>
        <dbReference type="Proteomes" id="UP000770717"/>
    </source>
</evidence>
<name>A0A8J6EPX3_ELECQ</name>
<evidence type="ECO:0000256" key="3">
    <source>
        <dbReference type="ARBA" id="ARBA00022448"/>
    </source>
</evidence>
<dbReference type="PANTHER" id="PTHR13099">
    <property type="entry name" value="NADH-UBIQUINONE OXIDOREDUCTASE SUBUNIT B14.5B"/>
    <property type="match status" value="1"/>
</dbReference>
<organism evidence="12 13">
    <name type="scientific">Eleutherodactylus coqui</name>
    <name type="common">Puerto Rican coqui</name>
    <dbReference type="NCBI Taxonomy" id="57060"/>
    <lineage>
        <taxon>Eukaryota</taxon>
        <taxon>Metazoa</taxon>
        <taxon>Chordata</taxon>
        <taxon>Craniata</taxon>
        <taxon>Vertebrata</taxon>
        <taxon>Euteleostomi</taxon>
        <taxon>Amphibia</taxon>
        <taxon>Batrachia</taxon>
        <taxon>Anura</taxon>
        <taxon>Neobatrachia</taxon>
        <taxon>Hyloidea</taxon>
        <taxon>Eleutherodactylidae</taxon>
        <taxon>Eleutherodactylinae</taxon>
        <taxon>Eleutherodactylus</taxon>
        <taxon>Eleutherodactylus</taxon>
    </lineage>
</organism>
<sequence>MGLMPDEARSLPPPSVVNRNSLYLGFLGVHRQILYTTVGIFIGYHLTKYENYKYAKRDRELFDYLKRHPEIVPQKENRPMAEVYEKFYPVR</sequence>
<reference evidence="12" key="1">
    <citation type="thesis" date="2020" institute="ProQuest LLC" country="789 East Eisenhower Parkway, Ann Arbor, MI, USA">
        <title>Comparative Genomics and Chromosome Evolution.</title>
        <authorList>
            <person name="Mudd A.B."/>
        </authorList>
    </citation>
    <scope>NUCLEOTIDE SEQUENCE</scope>
    <source>
        <strain evidence="12">HN-11 Male</strain>
        <tissue evidence="12">Kidney and liver</tissue>
    </source>
</reference>
<dbReference type="GO" id="GO:0005743">
    <property type="term" value="C:mitochondrial inner membrane"/>
    <property type="evidence" value="ECO:0007669"/>
    <property type="project" value="UniProtKB-SubCell"/>
</dbReference>
<protein>
    <recommendedName>
        <fullName evidence="14">NADH dehydrogenase [ubiquinone] 1 subunit C2</fullName>
    </recommendedName>
</protein>
<keyword evidence="3" id="KW-0813">Transport</keyword>
<evidence type="ECO:0000256" key="1">
    <source>
        <dbReference type="ARBA" id="ARBA00004298"/>
    </source>
</evidence>
<keyword evidence="13" id="KW-1185">Reference proteome</keyword>
<gene>
    <name evidence="12" type="ORF">GDO78_022391</name>
</gene>
<evidence type="ECO:0000313" key="12">
    <source>
        <dbReference type="EMBL" id="KAG9473214.1"/>
    </source>
</evidence>
<comment type="similarity">
    <text evidence="2">Belongs to the complex I NDUFC2 subunit family.</text>
</comment>
<proteinExistence type="inferred from homology"/>
<dbReference type="AlphaFoldDB" id="A0A8J6EPX3"/>
<comment type="caution">
    <text evidence="12">The sequence shown here is derived from an EMBL/GenBank/DDBJ whole genome shotgun (WGS) entry which is preliminary data.</text>
</comment>
<keyword evidence="8 11" id="KW-1133">Transmembrane helix</keyword>
<feature type="transmembrane region" description="Helical" evidence="11">
    <location>
        <begin position="22"/>
        <end position="47"/>
    </location>
</feature>
<evidence type="ECO:0000256" key="8">
    <source>
        <dbReference type="ARBA" id="ARBA00022989"/>
    </source>
</evidence>